<comment type="caution">
    <text evidence="1">The sequence shown here is derived from an EMBL/GenBank/DDBJ whole genome shotgun (WGS) entry which is preliminary data.</text>
</comment>
<accession>A0ABU1VMW8</accession>
<dbReference type="Proteomes" id="UP001267878">
    <property type="component" value="Unassembled WGS sequence"/>
</dbReference>
<evidence type="ECO:0000313" key="1">
    <source>
        <dbReference type="EMBL" id="MDR7098473.1"/>
    </source>
</evidence>
<dbReference type="EMBL" id="JAVDVW010000001">
    <property type="protein sequence ID" value="MDR7098473.1"/>
    <property type="molecule type" value="Genomic_DNA"/>
</dbReference>
<protein>
    <submittedName>
        <fullName evidence="1">Uncharacterized protein</fullName>
    </submittedName>
</protein>
<organism evidence="1 2">
    <name type="scientific">Agrilutibacter niabensis</name>
    <dbReference type="NCBI Taxonomy" id="380628"/>
    <lineage>
        <taxon>Bacteria</taxon>
        <taxon>Pseudomonadati</taxon>
        <taxon>Pseudomonadota</taxon>
        <taxon>Gammaproteobacteria</taxon>
        <taxon>Lysobacterales</taxon>
        <taxon>Lysobacteraceae</taxon>
        <taxon>Agrilutibacter</taxon>
    </lineage>
</organism>
<proteinExistence type="predicted"/>
<sequence length="39" mass="4063">MKGIVIPAKAGIHFAVVVASNVQEKSQQQSQNGSRLSPG</sequence>
<gene>
    <name evidence="1" type="ORF">J2X04_000820</name>
</gene>
<evidence type="ECO:0000313" key="2">
    <source>
        <dbReference type="Proteomes" id="UP001267878"/>
    </source>
</evidence>
<reference evidence="1 2" key="1">
    <citation type="submission" date="2023-07" db="EMBL/GenBank/DDBJ databases">
        <title>Sorghum-associated microbial communities from plants grown in Nebraska, USA.</title>
        <authorList>
            <person name="Schachtman D."/>
        </authorList>
    </citation>
    <scope>NUCLEOTIDE SEQUENCE [LARGE SCALE GENOMIC DNA]</scope>
    <source>
        <strain evidence="1 2">BE187</strain>
    </source>
</reference>
<keyword evidence="2" id="KW-1185">Reference proteome</keyword>
<name>A0ABU1VMW8_9GAMM</name>